<feature type="transmembrane region" description="Helical" evidence="1">
    <location>
        <begin position="371"/>
        <end position="390"/>
    </location>
</feature>
<feature type="transmembrane region" description="Helical" evidence="1">
    <location>
        <begin position="334"/>
        <end position="359"/>
    </location>
</feature>
<name>A0A538U1W3_UNCEI</name>
<gene>
    <name evidence="2" type="ORF">E6K80_10360</name>
</gene>
<dbReference type="Proteomes" id="UP000319836">
    <property type="component" value="Unassembled WGS sequence"/>
</dbReference>
<evidence type="ECO:0000256" key="1">
    <source>
        <dbReference type="SAM" id="Phobius"/>
    </source>
</evidence>
<sequence length="427" mass="48031">MLRNAYRLLAGDVRRGEPIAPAAEWLLDNFHLVEGEIREIRRHLPTRYYRELPKLATRELAGTARVYAMAVELLRYSDARLDAHRLNRFIYAYQTVAPLTIGELWAWPSMLKLALIEHLRRLSEELIESRAGRLEADRCFAGFESTRASGRLPLLSQVLHVAFVDQLLQRMREYGAGAAGLRKRLEERLDAAGTTVENAVRAEHQRQAMNHLSMGNSITSLRLCATLDWNEYVEGVSLIEQILRRDPPGLYARMEFASRDRYRHAVEALAEPNGEAQVRVALRAVESARQAAEKLGTDFKAAHVGYHLIGGGRRELESDVAHHPPLRHRLKRLLFAYATPIYLGSVALVTGLGVAAAVWAARASQAPQWMWVWVGALALIPASEFAVAFMHRVVHRITRPLPLPRLDLRGGVPEPARTMVIVPTLIS</sequence>
<evidence type="ECO:0000313" key="2">
    <source>
        <dbReference type="EMBL" id="TMQ69858.1"/>
    </source>
</evidence>
<comment type="caution">
    <text evidence="2">The sequence shown here is derived from an EMBL/GenBank/DDBJ whole genome shotgun (WGS) entry which is preliminary data.</text>
</comment>
<accession>A0A538U1W3</accession>
<dbReference type="EMBL" id="VBPA01000259">
    <property type="protein sequence ID" value="TMQ69858.1"/>
    <property type="molecule type" value="Genomic_DNA"/>
</dbReference>
<feature type="non-terminal residue" evidence="2">
    <location>
        <position position="427"/>
    </location>
</feature>
<evidence type="ECO:0000313" key="3">
    <source>
        <dbReference type="Proteomes" id="UP000319836"/>
    </source>
</evidence>
<dbReference type="AlphaFoldDB" id="A0A538U1W3"/>
<keyword evidence="1" id="KW-0472">Membrane</keyword>
<protein>
    <submittedName>
        <fullName evidence="2">Carbohydrate-binding protein</fullName>
    </submittedName>
</protein>
<reference evidence="2 3" key="1">
    <citation type="journal article" date="2019" name="Nat. Microbiol.">
        <title>Mediterranean grassland soil C-N compound turnover is dependent on rainfall and depth, and is mediated by genomically divergent microorganisms.</title>
        <authorList>
            <person name="Diamond S."/>
            <person name="Andeer P.F."/>
            <person name="Li Z."/>
            <person name="Crits-Christoph A."/>
            <person name="Burstein D."/>
            <person name="Anantharaman K."/>
            <person name="Lane K.R."/>
            <person name="Thomas B.C."/>
            <person name="Pan C."/>
            <person name="Northen T.R."/>
            <person name="Banfield J.F."/>
        </authorList>
    </citation>
    <scope>NUCLEOTIDE SEQUENCE [LARGE SCALE GENOMIC DNA]</scope>
    <source>
        <strain evidence="2">WS_10</strain>
    </source>
</reference>
<keyword evidence="1" id="KW-0812">Transmembrane</keyword>
<keyword evidence="1" id="KW-1133">Transmembrane helix</keyword>
<proteinExistence type="predicted"/>
<organism evidence="2 3">
    <name type="scientific">Eiseniibacteriota bacterium</name>
    <dbReference type="NCBI Taxonomy" id="2212470"/>
    <lineage>
        <taxon>Bacteria</taxon>
        <taxon>Candidatus Eiseniibacteriota</taxon>
    </lineage>
</organism>